<organism evidence="2 3">
    <name type="scientific">Lysobacter enzymogenes</name>
    <dbReference type="NCBI Taxonomy" id="69"/>
    <lineage>
        <taxon>Bacteria</taxon>
        <taxon>Pseudomonadati</taxon>
        <taxon>Pseudomonadota</taxon>
        <taxon>Gammaproteobacteria</taxon>
        <taxon>Lysobacterales</taxon>
        <taxon>Lysobacteraceae</taxon>
        <taxon>Lysobacter</taxon>
    </lineage>
</organism>
<evidence type="ECO:0000259" key="1">
    <source>
        <dbReference type="Pfam" id="PF16363"/>
    </source>
</evidence>
<evidence type="ECO:0000313" key="2">
    <source>
        <dbReference type="EMBL" id="BAV96445.1"/>
    </source>
</evidence>
<proteinExistence type="predicted"/>
<dbReference type="InterPro" id="IPR036291">
    <property type="entry name" value="NAD(P)-bd_dom_sf"/>
</dbReference>
<name>A0AAU9AGF2_LYSEN</name>
<dbReference type="GeneID" id="83062850"/>
<dbReference type="InterPro" id="IPR016040">
    <property type="entry name" value="NAD(P)-bd_dom"/>
</dbReference>
<dbReference type="Proteomes" id="UP000218824">
    <property type="component" value="Chromosome"/>
</dbReference>
<dbReference type="Gene3D" id="3.90.25.10">
    <property type="entry name" value="UDP-galactose 4-epimerase, domain 1"/>
    <property type="match status" value="1"/>
</dbReference>
<accession>A0AAU9AGF2</accession>
<dbReference type="AlphaFoldDB" id="A0AAU9AGF2"/>
<gene>
    <name evidence="2" type="ORF">LEN_0958</name>
</gene>
<dbReference type="RefSeq" id="WP_198420029.1">
    <property type="nucleotide sequence ID" value="NZ_AP014940.1"/>
</dbReference>
<sequence>MTAAMRRLLVTGGSGFVGGHVRAACAPGGALADWEFVATPSGWDIRDEAAVQRVVADTRPDAVLHLAAQSFVPRSFENPRETFEINVLGTLNLVRSLTRGGFAGRMVFVSSGDVYGRVPEESLPVNEDYRPQPRNPYAVSKISAEELCLQWSRSEGLDVMIARPFNHVGPGQDERFVLPALAAQVVAIERGRQPAVIEAGDIDVTRDFTDVRDVVAAYAAMLGRGRSGATYVIGSGIERRVRDLLTELCALAQVAPQIHQDAAKLRPAEQRRMAADSAALQRDTGWAPAIAMNATLLDILEEARAKHEQ</sequence>
<feature type="domain" description="NAD(P)-binding" evidence="1">
    <location>
        <begin position="44"/>
        <end position="294"/>
    </location>
</feature>
<dbReference type="SUPFAM" id="SSF51735">
    <property type="entry name" value="NAD(P)-binding Rossmann-fold domains"/>
    <property type="match status" value="1"/>
</dbReference>
<dbReference type="Pfam" id="PF16363">
    <property type="entry name" value="GDP_Man_Dehyd"/>
    <property type="match status" value="1"/>
</dbReference>
<dbReference type="EMBL" id="AP014940">
    <property type="protein sequence ID" value="BAV96445.1"/>
    <property type="molecule type" value="Genomic_DNA"/>
</dbReference>
<dbReference type="PANTHER" id="PTHR43000">
    <property type="entry name" value="DTDP-D-GLUCOSE 4,6-DEHYDRATASE-RELATED"/>
    <property type="match status" value="1"/>
</dbReference>
<reference evidence="2 3" key="1">
    <citation type="journal article" date="2017" name="DNA Res.">
        <title>Complete genome sequence and expression profile of the commercial lytic enzyme producer Lysobacter enzymogenes M497-1.</title>
        <authorList>
            <person name="Takami H."/>
            <person name="Toyoda A."/>
            <person name="Uchiyama I."/>
            <person name="Itoh T."/>
            <person name="Takaki Y."/>
            <person name="Arai W."/>
            <person name="Nishi S."/>
            <person name="Kawai M."/>
            <person name="Shinya K."/>
            <person name="Ikeda H."/>
        </authorList>
    </citation>
    <scope>NUCLEOTIDE SEQUENCE [LARGE SCALE GENOMIC DNA]</scope>
    <source>
        <strain evidence="2 3">M497-1</strain>
    </source>
</reference>
<dbReference type="KEGG" id="lem:LEN_0958"/>
<protein>
    <submittedName>
        <fullName evidence="2">NAD-dependent epimerase/dehydratase</fullName>
    </submittedName>
</protein>
<evidence type="ECO:0000313" key="3">
    <source>
        <dbReference type="Proteomes" id="UP000218824"/>
    </source>
</evidence>
<dbReference type="Gene3D" id="3.40.50.720">
    <property type="entry name" value="NAD(P)-binding Rossmann-like Domain"/>
    <property type="match status" value="1"/>
</dbReference>